<dbReference type="RefSeq" id="WP_107975285.1">
    <property type="nucleotide sequence ID" value="NZ_BMEZ01000006.1"/>
</dbReference>
<name>A0A2T6B0X5_9RHOB</name>
<dbReference type="PANTHER" id="PTHR30579">
    <property type="entry name" value="TRANSCRIPTIONAL REGULATOR"/>
    <property type="match status" value="1"/>
</dbReference>
<evidence type="ECO:0000256" key="1">
    <source>
        <dbReference type="ARBA" id="ARBA00009437"/>
    </source>
</evidence>
<dbReference type="Pfam" id="PF03466">
    <property type="entry name" value="LysR_substrate"/>
    <property type="match status" value="1"/>
</dbReference>
<dbReference type="SUPFAM" id="SSF53850">
    <property type="entry name" value="Periplasmic binding protein-like II"/>
    <property type="match status" value="1"/>
</dbReference>
<dbReference type="FunFam" id="1.10.10.10:FF:000001">
    <property type="entry name" value="LysR family transcriptional regulator"/>
    <property type="match status" value="1"/>
</dbReference>
<dbReference type="Gene3D" id="1.10.10.10">
    <property type="entry name" value="Winged helix-like DNA-binding domain superfamily/Winged helix DNA-binding domain"/>
    <property type="match status" value="1"/>
</dbReference>
<feature type="domain" description="HTH lysR-type" evidence="5">
    <location>
        <begin position="4"/>
        <end position="61"/>
    </location>
</feature>
<evidence type="ECO:0000256" key="2">
    <source>
        <dbReference type="ARBA" id="ARBA00023015"/>
    </source>
</evidence>
<dbReference type="InterPro" id="IPR036388">
    <property type="entry name" value="WH-like_DNA-bd_sf"/>
</dbReference>
<dbReference type="PRINTS" id="PR00039">
    <property type="entry name" value="HTHLYSR"/>
</dbReference>
<keyword evidence="7" id="KW-1185">Reference proteome</keyword>
<keyword evidence="2" id="KW-0805">Transcription regulation</keyword>
<dbReference type="Gene3D" id="3.40.190.10">
    <property type="entry name" value="Periplasmic binding protein-like II"/>
    <property type="match status" value="2"/>
</dbReference>
<keyword evidence="3" id="KW-0238">DNA-binding</keyword>
<comment type="similarity">
    <text evidence="1">Belongs to the LysR transcriptional regulatory family.</text>
</comment>
<evidence type="ECO:0000259" key="5">
    <source>
        <dbReference type="PROSITE" id="PS50931"/>
    </source>
</evidence>
<comment type="caution">
    <text evidence="6">The sequence shown here is derived from an EMBL/GenBank/DDBJ whole genome shotgun (WGS) entry which is preliminary data.</text>
</comment>
<protein>
    <submittedName>
        <fullName evidence="6">LysR family transcriptional regulator</fullName>
    </submittedName>
</protein>
<dbReference type="EMBL" id="QBKN01000006">
    <property type="protein sequence ID" value="PTX49665.1"/>
    <property type="molecule type" value="Genomic_DNA"/>
</dbReference>
<evidence type="ECO:0000256" key="3">
    <source>
        <dbReference type="ARBA" id="ARBA00023125"/>
    </source>
</evidence>
<dbReference type="InterPro" id="IPR036390">
    <property type="entry name" value="WH_DNA-bd_sf"/>
</dbReference>
<dbReference type="InterPro" id="IPR050176">
    <property type="entry name" value="LTTR"/>
</dbReference>
<dbReference type="AlphaFoldDB" id="A0A2T6B0X5"/>
<dbReference type="GO" id="GO:0003677">
    <property type="term" value="F:DNA binding"/>
    <property type="evidence" value="ECO:0007669"/>
    <property type="project" value="UniProtKB-KW"/>
</dbReference>
<dbReference type="SUPFAM" id="SSF46785">
    <property type="entry name" value="Winged helix' DNA-binding domain"/>
    <property type="match status" value="1"/>
</dbReference>
<dbReference type="PANTHER" id="PTHR30579:SF7">
    <property type="entry name" value="HTH-TYPE TRANSCRIPTIONAL REGULATOR LRHA-RELATED"/>
    <property type="match status" value="1"/>
</dbReference>
<reference evidence="6 7" key="1">
    <citation type="submission" date="2018-04" db="EMBL/GenBank/DDBJ databases">
        <title>Genomic Encyclopedia of Archaeal and Bacterial Type Strains, Phase II (KMG-II): from individual species to whole genera.</title>
        <authorList>
            <person name="Goeker M."/>
        </authorList>
    </citation>
    <scope>NUCLEOTIDE SEQUENCE [LARGE SCALE GENOMIC DNA]</scope>
    <source>
        <strain evidence="6 7">DSM 29329</strain>
    </source>
</reference>
<dbReference type="GO" id="GO:0003700">
    <property type="term" value="F:DNA-binding transcription factor activity"/>
    <property type="evidence" value="ECO:0007669"/>
    <property type="project" value="InterPro"/>
</dbReference>
<organism evidence="6 7">
    <name type="scientific">Allosediminivita pacifica</name>
    <dbReference type="NCBI Taxonomy" id="1267769"/>
    <lineage>
        <taxon>Bacteria</taxon>
        <taxon>Pseudomonadati</taxon>
        <taxon>Pseudomonadota</taxon>
        <taxon>Alphaproteobacteria</taxon>
        <taxon>Rhodobacterales</taxon>
        <taxon>Paracoccaceae</taxon>
        <taxon>Allosediminivita</taxon>
    </lineage>
</organism>
<dbReference type="PROSITE" id="PS50931">
    <property type="entry name" value="HTH_LYSR"/>
    <property type="match status" value="1"/>
</dbReference>
<accession>A0A2T6B0X5</accession>
<dbReference type="InterPro" id="IPR005119">
    <property type="entry name" value="LysR_subst-bd"/>
</dbReference>
<proteinExistence type="inferred from homology"/>
<evidence type="ECO:0000313" key="7">
    <source>
        <dbReference type="Proteomes" id="UP000244069"/>
    </source>
</evidence>
<dbReference type="Pfam" id="PF00126">
    <property type="entry name" value="HTH_1"/>
    <property type="match status" value="1"/>
</dbReference>
<dbReference type="OrthoDB" id="8097684at2"/>
<evidence type="ECO:0000313" key="6">
    <source>
        <dbReference type="EMBL" id="PTX49665.1"/>
    </source>
</evidence>
<evidence type="ECO:0000256" key="4">
    <source>
        <dbReference type="ARBA" id="ARBA00023163"/>
    </source>
</evidence>
<dbReference type="InterPro" id="IPR000847">
    <property type="entry name" value="LysR_HTH_N"/>
</dbReference>
<dbReference type="Proteomes" id="UP000244069">
    <property type="component" value="Unassembled WGS sequence"/>
</dbReference>
<sequence>MRNLDIATLRSFMAVADAGGVTRAAGFLNLTQSAVSMQIKRLEEMLGLSLLDRSRRGITVTPEGEQLLKYARRMIELNDEAYARLTQVDWEGEVVLGVPHDIVYPVIPRVMKRMRCEFPRVRLQLLSSYTSGLKEKFARGEVDVILTTETAPDPEAEALLEMPLRWYGAQGGTAWKSRPLRIAFSRHCGFRAVAAGLMDAGGMDWELAVDSESDRTIEVSVSADLAVTPMLEGHAPAHFEMIPPGTLPDLGLQKIALYSGSARPQIVEPLVEFLRSEFCCLGGAQVREIAAE</sequence>
<gene>
    <name evidence="6" type="ORF">C8N44_10641</name>
</gene>
<keyword evidence="4" id="KW-0804">Transcription</keyword>